<evidence type="ECO:0000313" key="3">
    <source>
        <dbReference type="EMBL" id="KAG7405016.1"/>
    </source>
</evidence>
<sequence>MFDVLLTWLFHSFEKFVSPKCYARNHSAMSSPPAPAPVLSSEQATQTSPPVADANTPEQPLEPAAPHQPGQETVADDDSALSAGVDSSTASVASSILEYRKFKGRSYHSTYHDSSYPIPTDEQTLENFDLMHHFLTLLTDDKLYLAPVKDDVQKVLDVGTGTGIWAIDYADEHPNTAVIGTDLSAVQPDWVPPNLKFEIDDCTKPWTWDANTFDFVHMRYLFGAIKDWTALFKEAYNAVKPGGWVESCESEPMTHSDDGTVTNDGSTALGGTWDKMFIEGGKATGCSLSVLTEDLQMKAMKEAGFVDIQETFYKASEEPCHILTVLTSRTWTDPVRLMAQRSQDGRDRPVCEAQSRIRPCYSQMIWHEVLKWPAEEYQIFLMQVRKDLRNKKLHPYFKVRFVWGRKPETEQN</sequence>
<reference evidence="3" key="1">
    <citation type="submission" date="2021-04" db="EMBL/GenBank/DDBJ databases">
        <title>First draft genome resource for Brassicaceae pathogens Fusarium oxysporum f. sp. raphani and Fusarium oxysporum f. sp. rapae.</title>
        <authorList>
            <person name="Asai S."/>
        </authorList>
    </citation>
    <scope>NUCLEOTIDE SEQUENCE</scope>
    <source>
        <strain evidence="3">Tf1208</strain>
    </source>
</reference>
<accession>A0A8J5NHC1</accession>
<evidence type="ECO:0000256" key="2">
    <source>
        <dbReference type="SAM" id="MobiDB-lite"/>
    </source>
</evidence>
<dbReference type="EMBL" id="JAELUQ010000012">
    <property type="protein sequence ID" value="KAG7405016.1"/>
    <property type="molecule type" value="Genomic_DNA"/>
</dbReference>
<proteinExistence type="inferred from homology"/>
<dbReference type="Pfam" id="PF13489">
    <property type="entry name" value="Methyltransf_23"/>
    <property type="match status" value="1"/>
</dbReference>
<dbReference type="AlphaFoldDB" id="A0A8J5NHC1"/>
<feature type="region of interest" description="Disordered" evidence="2">
    <location>
        <begin position="26"/>
        <end position="86"/>
    </location>
</feature>
<evidence type="ECO:0000256" key="1">
    <source>
        <dbReference type="ARBA" id="ARBA00038158"/>
    </source>
</evidence>
<dbReference type="PANTHER" id="PTHR43591">
    <property type="entry name" value="METHYLTRANSFERASE"/>
    <property type="match status" value="1"/>
</dbReference>
<dbReference type="GO" id="GO:0008168">
    <property type="term" value="F:methyltransferase activity"/>
    <property type="evidence" value="ECO:0007669"/>
    <property type="project" value="TreeGrafter"/>
</dbReference>
<dbReference type="PANTHER" id="PTHR43591:SF10">
    <property type="entry name" value="ABC TRANSMEMBRANE TYPE-1 DOMAIN-CONTAINING PROTEIN-RELATED"/>
    <property type="match status" value="1"/>
</dbReference>
<gene>
    <name evidence="3" type="ORF">Forpe1208_v014834</name>
</gene>
<dbReference type="CDD" id="cd02440">
    <property type="entry name" value="AdoMet_MTases"/>
    <property type="match status" value="1"/>
</dbReference>
<evidence type="ECO:0000313" key="4">
    <source>
        <dbReference type="Proteomes" id="UP000694050"/>
    </source>
</evidence>
<name>A0A8J5NHC1_FUSOX</name>
<organism evidence="3 4">
    <name type="scientific">Fusarium oxysporum f. sp. rapae</name>
    <dbReference type="NCBI Taxonomy" id="485398"/>
    <lineage>
        <taxon>Eukaryota</taxon>
        <taxon>Fungi</taxon>
        <taxon>Dikarya</taxon>
        <taxon>Ascomycota</taxon>
        <taxon>Pezizomycotina</taxon>
        <taxon>Sordariomycetes</taxon>
        <taxon>Hypocreomycetidae</taxon>
        <taxon>Hypocreales</taxon>
        <taxon>Nectriaceae</taxon>
        <taxon>Fusarium</taxon>
        <taxon>Fusarium oxysporum species complex</taxon>
    </lineage>
</organism>
<feature type="compositionally biased region" description="Low complexity" evidence="2">
    <location>
        <begin position="27"/>
        <end position="41"/>
    </location>
</feature>
<comment type="caution">
    <text evidence="3">The sequence shown here is derived from an EMBL/GenBank/DDBJ whole genome shotgun (WGS) entry which is preliminary data.</text>
</comment>
<protein>
    <submittedName>
        <fullName evidence="3">Secondary metabolism regulator LAE1</fullName>
    </submittedName>
</protein>
<dbReference type="Proteomes" id="UP000694050">
    <property type="component" value="Unassembled WGS sequence"/>
</dbReference>
<comment type="similarity">
    <text evidence="1">Belongs to the methyltransferase superfamily. LaeA methyltransferase family.</text>
</comment>